<evidence type="ECO:0000259" key="2">
    <source>
        <dbReference type="Pfam" id="PF01243"/>
    </source>
</evidence>
<dbReference type="InterPro" id="IPR011576">
    <property type="entry name" value="Pyridox_Oxase_N"/>
</dbReference>
<dbReference type="OrthoDB" id="157302at2"/>
<evidence type="ECO:0000313" key="3">
    <source>
        <dbReference type="EMBL" id="AMB59170.1"/>
    </source>
</evidence>
<dbReference type="InterPro" id="IPR012349">
    <property type="entry name" value="Split_barrel_FMN-bd"/>
</dbReference>
<keyword evidence="1" id="KW-0560">Oxidoreductase</keyword>
<dbReference type="GO" id="GO:0005829">
    <property type="term" value="C:cytosol"/>
    <property type="evidence" value="ECO:0007669"/>
    <property type="project" value="TreeGrafter"/>
</dbReference>
<protein>
    <recommendedName>
        <fullName evidence="2">Pyridoxamine 5'-phosphate oxidase N-terminal domain-containing protein</fullName>
    </recommendedName>
</protein>
<dbReference type="PANTHER" id="PTHR35176">
    <property type="entry name" value="HEME OXYGENASE HI_0854-RELATED"/>
    <property type="match status" value="1"/>
</dbReference>
<dbReference type="EMBL" id="CP014145">
    <property type="protein sequence ID" value="AMB59170.1"/>
    <property type="molecule type" value="Genomic_DNA"/>
</dbReference>
<dbReference type="AlphaFoldDB" id="A0A0X8E2C5"/>
<dbReference type="InterPro" id="IPR052019">
    <property type="entry name" value="F420H2_bilvrd_red/Heme_oxyg"/>
</dbReference>
<sequence>MTASTGHPAFTLDPADDVQARALARLQSEQIAWFTSIRDSGFPHAVPVWFLWWEGELLVLSEPQAVKVRNVRGNEKVLVHLEAGRGGEHLTVLAGTATISPEPTSAWVDRIGAEYAAKYGRGLAGLSLDMSGMAAQYSTVIRMTPAKLTAW</sequence>
<evidence type="ECO:0000256" key="1">
    <source>
        <dbReference type="ARBA" id="ARBA00023002"/>
    </source>
</evidence>
<gene>
    <name evidence="3" type="ORF">AWU67_10200</name>
</gene>
<reference evidence="4" key="2">
    <citation type="submission" date="2016-01" db="EMBL/GenBank/DDBJ databases">
        <title>First complete genome sequence of a species in the genus Microterricola, an extremophilic cold active enzyme producing strain ERGS5:02 isolated from Sikkim Himalaya.</title>
        <authorList>
            <person name="Kumar R."/>
            <person name="Singh D."/>
            <person name="Swarnkar M.K."/>
        </authorList>
    </citation>
    <scope>NUCLEOTIDE SEQUENCE [LARGE SCALE GENOMIC DNA]</scope>
    <source>
        <strain evidence="4">ERGS5:02</strain>
    </source>
</reference>
<organism evidence="3 4">
    <name type="scientific">Microterricola viridarii</name>
    <dbReference type="NCBI Taxonomy" id="412690"/>
    <lineage>
        <taxon>Bacteria</taxon>
        <taxon>Bacillati</taxon>
        <taxon>Actinomycetota</taxon>
        <taxon>Actinomycetes</taxon>
        <taxon>Micrococcales</taxon>
        <taxon>Microbacteriaceae</taxon>
        <taxon>Microterricola</taxon>
    </lineage>
</organism>
<dbReference type="RefSeq" id="WP_067228532.1">
    <property type="nucleotide sequence ID" value="NZ_CP014145.1"/>
</dbReference>
<dbReference type="Pfam" id="PF01243">
    <property type="entry name" value="PNPOx_N"/>
    <property type="match status" value="1"/>
</dbReference>
<dbReference type="KEGG" id="mvd:AWU67_10200"/>
<accession>A0A0X8E2C5</accession>
<evidence type="ECO:0000313" key="4">
    <source>
        <dbReference type="Proteomes" id="UP000058305"/>
    </source>
</evidence>
<name>A0A0X8E2C5_9MICO</name>
<reference evidence="3 4" key="1">
    <citation type="journal article" date="2016" name="J. Biotechnol.">
        <title>First complete genome sequence of a species in the genus Microterricola, an extremophilic cold active enzyme producing bacterial strain ERGS5:02 isolated from Sikkim Himalaya.</title>
        <authorList>
            <person name="Himanshu"/>
            <person name="Swarnkar M.K."/>
            <person name="Singh D."/>
            <person name="Kumar R."/>
        </authorList>
    </citation>
    <scope>NUCLEOTIDE SEQUENCE [LARGE SCALE GENOMIC DNA]</scope>
    <source>
        <strain evidence="3 4">ERGS5:02</strain>
    </source>
</reference>
<dbReference type="SUPFAM" id="SSF50475">
    <property type="entry name" value="FMN-binding split barrel"/>
    <property type="match status" value="1"/>
</dbReference>
<feature type="domain" description="Pyridoxamine 5'-phosphate oxidase N-terminal" evidence="2">
    <location>
        <begin position="22"/>
        <end position="151"/>
    </location>
</feature>
<dbReference type="GO" id="GO:0070967">
    <property type="term" value="F:coenzyme F420 binding"/>
    <property type="evidence" value="ECO:0007669"/>
    <property type="project" value="TreeGrafter"/>
</dbReference>
<dbReference type="GO" id="GO:0016627">
    <property type="term" value="F:oxidoreductase activity, acting on the CH-CH group of donors"/>
    <property type="evidence" value="ECO:0007669"/>
    <property type="project" value="TreeGrafter"/>
</dbReference>
<proteinExistence type="predicted"/>
<dbReference type="Proteomes" id="UP000058305">
    <property type="component" value="Chromosome"/>
</dbReference>
<dbReference type="PANTHER" id="PTHR35176:SF6">
    <property type="entry name" value="HEME OXYGENASE HI_0854-RELATED"/>
    <property type="match status" value="1"/>
</dbReference>
<dbReference type="Gene3D" id="2.30.110.10">
    <property type="entry name" value="Electron Transport, Fmn-binding Protein, Chain A"/>
    <property type="match status" value="1"/>
</dbReference>
<keyword evidence="4" id="KW-1185">Reference proteome</keyword>